<feature type="domain" description="Gcp-like" evidence="11">
    <location>
        <begin position="71"/>
        <end position="403"/>
    </location>
</feature>
<keyword evidence="8 10" id="KW-0012">Acyltransferase</keyword>
<evidence type="ECO:0000256" key="2">
    <source>
        <dbReference type="ARBA" id="ARBA00012156"/>
    </source>
</evidence>
<gene>
    <name evidence="13 14 15 16 17" type="primary">OSGEPL1</name>
</gene>
<comment type="subcellular location">
    <subcellularLocation>
        <location evidence="1 10">Mitochondrion</location>
    </subcellularLocation>
</comment>
<dbReference type="RefSeq" id="XP_033802505.1">
    <property type="nucleotide sequence ID" value="XM_033946614.1"/>
</dbReference>
<keyword evidence="3 10" id="KW-0808">Transferase</keyword>
<dbReference type="GO" id="GO:0002949">
    <property type="term" value="P:tRNA threonylcarbamoyladenosine modification"/>
    <property type="evidence" value="ECO:0007669"/>
    <property type="project" value="UniProtKB-UniRule"/>
</dbReference>
<comment type="similarity">
    <text evidence="10">Belongs to the KAE1 / TsaD family.</text>
</comment>
<dbReference type="InterPro" id="IPR000905">
    <property type="entry name" value="Gcp-like_dom"/>
</dbReference>
<dbReference type="InterPro" id="IPR017861">
    <property type="entry name" value="KAE1/TsaD"/>
</dbReference>
<keyword evidence="12" id="KW-1185">Reference proteome</keyword>
<dbReference type="InterPro" id="IPR022450">
    <property type="entry name" value="TsaD"/>
</dbReference>
<evidence type="ECO:0000256" key="5">
    <source>
        <dbReference type="ARBA" id="ARBA00022723"/>
    </source>
</evidence>
<evidence type="ECO:0000256" key="6">
    <source>
        <dbReference type="ARBA" id="ARBA00022946"/>
    </source>
</evidence>
<evidence type="ECO:0000313" key="15">
    <source>
        <dbReference type="RefSeq" id="XP_033802503.1"/>
    </source>
</evidence>
<dbReference type="GO" id="GO:0046872">
    <property type="term" value="F:metal ion binding"/>
    <property type="evidence" value="ECO:0007669"/>
    <property type="project" value="UniProtKB-KW"/>
</dbReference>
<dbReference type="RefSeq" id="XP_033802500.1">
    <property type="nucleotide sequence ID" value="XM_033946609.1"/>
</dbReference>
<comment type="function">
    <text evidence="10">Required for the formation of a threonylcarbamoyl group on adenosine at position 37 (t(6)A37) in mitochondrial tRNAs that read codons beginning with adenine. Probably involved in the transfer of the threonylcarbamoyl moiety of threonylcarbamoyl-AMP (TC-AMP) to the N6 group of A37. Involved in mitochondrial genome maintenance.</text>
</comment>
<evidence type="ECO:0000256" key="8">
    <source>
        <dbReference type="ARBA" id="ARBA00023315"/>
    </source>
</evidence>
<dbReference type="Proteomes" id="UP000515159">
    <property type="component" value="Chromosome 5"/>
</dbReference>
<dbReference type="GO" id="GO:0061711">
    <property type="term" value="F:tRNA N(6)-L-threonylcarbamoyladenine synthase activity"/>
    <property type="evidence" value="ECO:0007669"/>
    <property type="project" value="UniProtKB-EC"/>
</dbReference>
<dbReference type="Gene3D" id="3.30.420.40">
    <property type="match status" value="2"/>
</dbReference>
<dbReference type="PANTHER" id="PTHR11735:SF6">
    <property type="entry name" value="TRNA N6-ADENOSINE THREONYLCARBAMOYLTRANSFERASE, MITOCHONDRIAL"/>
    <property type="match status" value="1"/>
</dbReference>
<evidence type="ECO:0000259" key="11">
    <source>
        <dbReference type="Pfam" id="PF00814"/>
    </source>
</evidence>
<evidence type="ECO:0000256" key="4">
    <source>
        <dbReference type="ARBA" id="ARBA00022694"/>
    </source>
</evidence>
<evidence type="ECO:0000256" key="1">
    <source>
        <dbReference type="ARBA" id="ARBA00004173"/>
    </source>
</evidence>
<dbReference type="RefSeq" id="XP_033802504.1">
    <property type="nucleotide sequence ID" value="XM_033946613.1"/>
</dbReference>
<comment type="cofactor">
    <cofactor evidence="10">
        <name>a divalent metal cation</name>
        <dbReference type="ChEBI" id="CHEBI:60240"/>
    </cofactor>
    <text evidence="10">Binds 1 divalent metal cation per subunit.</text>
</comment>
<dbReference type="FunFam" id="3.30.420.40:FF:000083">
    <property type="entry name" value="Probable tRNA N6-adenosine threonylcarbamoyltransferase, mitochondrial"/>
    <property type="match status" value="1"/>
</dbReference>
<dbReference type="PANTHER" id="PTHR11735">
    <property type="entry name" value="TRNA N6-ADENOSINE THREONYLCARBAMOYLTRANSFERASE"/>
    <property type="match status" value="1"/>
</dbReference>
<evidence type="ECO:0000313" key="13">
    <source>
        <dbReference type="RefSeq" id="XP_033802500.1"/>
    </source>
</evidence>
<dbReference type="CDD" id="cd24134">
    <property type="entry name" value="ASKHA_NBD_OSGEPL1_QRI7_euk"/>
    <property type="match status" value="1"/>
</dbReference>
<dbReference type="RefSeq" id="XP_033802503.1">
    <property type="nucleotide sequence ID" value="XM_033946612.1"/>
</dbReference>
<dbReference type="RefSeq" id="XP_033802502.1">
    <property type="nucleotide sequence ID" value="XM_033946611.1"/>
</dbReference>
<evidence type="ECO:0000256" key="10">
    <source>
        <dbReference type="HAMAP-Rule" id="MF_03179"/>
    </source>
</evidence>
<dbReference type="InterPro" id="IPR043129">
    <property type="entry name" value="ATPase_NBD"/>
</dbReference>
<proteinExistence type="inferred from homology"/>
<keyword evidence="5 10" id="KW-0479">Metal-binding</keyword>
<dbReference type="SUPFAM" id="SSF53067">
    <property type="entry name" value="Actin-like ATPase domain"/>
    <property type="match status" value="1"/>
</dbReference>
<comment type="catalytic activity">
    <reaction evidence="9 10">
        <text>L-threonylcarbamoyladenylate + adenosine(37) in tRNA = N(6)-L-threonylcarbamoyladenosine(37) in tRNA + AMP + H(+)</text>
        <dbReference type="Rhea" id="RHEA:37059"/>
        <dbReference type="Rhea" id="RHEA-COMP:10162"/>
        <dbReference type="Rhea" id="RHEA-COMP:10163"/>
        <dbReference type="ChEBI" id="CHEBI:15378"/>
        <dbReference type="ChEBI" id="CHEBI:73682"/>
        <dbReference type="ChEBI" id="CHEBI:74411"/>
        <dbReference type="ChEBI" id="CHEBI:74418"/>
        <dbReference type="ChEBI" id="CHEBI:456215"/>
        <dbReference type="EC" id="2.3.1.234"/>
    </reaction>
</comment>
<accession>A0A6P8RFL8</accession>
<evidence type="ECO:0000256" key="3">
    <source>
        <dbReference type="ARBA" id="ARBA00022679"/>
    </source>
</evidence>
<dbReference type="GO" id="GO:0005739">
    <property type="term" value="C:mitochondrion"/>
    <property type="evidence" value="ECO:0007669"/>
    <property type="project" value="UniProtKB-SubCell"/>
</dbReference>
<reference evidence="13 14" key="1">
    <citation type="submission" date="2025-04" db="UniProtKB">
        <authorList>
            <consortium name="RefSeq"/>
        </authorList>
    </citation>
    <scope>IDENTIFICATION</scope>
</reference>
<evidence type="ECO:0000256" key="9">
    <source>
        <dbReference type="ARBA" id="ARBA00048117"/>
    </source>
</evidence>
<evidence type="ECO:0000313" key="16">
    <source>
        <dbReference type="RefSeq" id="XP_033802504.1"/>
    </source>
</evidence>
<organism evidence="12 15">
    <name type="scientific">Geotrypetes seraphini</name>
    <name type="common">Gaboon caecilian</name>
    <name type="synonym">Caecilia seraphini</name>
    <dbReference type="NCBI Taxonomy" id="260995"/>
    <lineage>
        <taxon>Eukaryota</taxon>
        <taxon>Metazoa</taxon>
        <taxon>Chordata</taxon>
        <taxon>Craniata</taxon>
        <taxon>Vertebrata</taxon>
        <taxon>Euteleostomi</taxon>
        <taxon>Amphibia</taxon>
        <taxon>Gymnophiona</taxon>
        <taxon>Geotrypetes</taxon>
    </lineage>
</organism>
<dbReference type="HAMAP" id="MF_01445">
    <property type="entry name" value="TsaD"/>
    <property type="match status" value="1"/>
</dbReference>
<dbReference type="EC" id="2.3.1.234" evidence="2"/>
<keyword evidence="4 10" id="KW-0819">tRNA processing</keyword>
<dbReference type="GeneID" id="117361378"/>
<dbReference type="AlphaFoldDB" id="A0A6P8RFL8"/>
<dbReference type="Pfam" id="PF00814">
    <property type="entry name" value="TsaD"/>
    <property type="match status" value="1"/>
</dbReference>
<protein>
    <recommendedName>
        <fullName evidence="2">N(6)-L-threonylcarbamoyladenine synthase</fullName>
        <ecNumber evidence="2">2.3.1.234</ecNumber>
    </recommendedName>
</protein>
<evidence type="ECO:0000313" key="17">
    <source>
        <dbReference type="RefSeq" id="XP_033802505.1"/>
    </source>
</evidence>
<keyword evidence="7 10" id="KW-0496">Mitochondrion</keyword>
<evidence type="ECO:0000256" key="7">
    <source>
        <dbReference type="ARBA" id="ARBA00023128"/>
    </source>
</evidence>
<keyword evidence="6" id="KW-0809">Transit peptide</keyword>
<evidence type="ECO:0000313" key="12">
    <source>
        <dbReference type="Proteomes" id="UP000515159"/>
    </source>
</evidence>
<sequence length="471" mass="51954">MLLAQFFSRQALLLRKAGRCCCRVEGHKSPLAAHRGKISFHSGTWSLARVVLGIETSCDDTGAAVVDETGQVLGEALCSQKEVHLKTGGIVPTVAQQLHRESIDGVVHDALSASGISPEELTAIATTVKPGLGLSLKVGLAYGVKMVNQYKKPFIPIHHMEAHALTIRLTNPVEFPFLVLLISGGHCMLVVARGVSDYLMLGQSLDEAPGDTLDKAARRLYLVRHPECSTMSGGQAIEHLAQHGSRLHTEGFNLPMAHYPDCNFSFSGMRAHINRLILQKEKEEGTVCFLKWTWEGISTLCEQLILPSTGLQEDQLLCCAADIAATVQHLVTLHIVKRTHRAILFCKKEGLLPPKNASLVVSGGVASNQYIRRALRTLTDATEFTLLCPPSRLCTDNGIMIAWNGIERLRAGLEILHTVEGFRYMTKSKKIHIAGSKYSMYFQLHQIRVIIFCSIDIITAFISKMFQYFIF</sequence>
<dbReference type="OrthoDB" id="10259622at2759"/>
<dbReference type="PRINTS" id="PR00789">
    <property type="entry name" value="OSIALOPTASE"/>
</dbReference>
<evidence type="ECO:0000313" key="14">
    <source>
        <dbReference type="RefSeq" id="XP_033802502.1"/>
    </source>
</evidence>
<name>A0A6P8RFL8_GEOSA</name>
<dbReference type="CTD" id="64172"/>
<dbReference type="KEGG" id="gsh:117361378"/>